<organism evidence="11 12">
    <name type="scientific">Rhipicephalus microplus</name>
    <name type="common">Cattle tick</name>
    <name type="synonym">Boophilus microplus</name>
    <dbReference type="NCBI Taxonomy" id="6941"/>
    <lineage>
        <taxon>Eukaryota</taxon>
        <taxon>Metazoa</taxon>
        <taxon>Ecdysozoa</taxon>
        <taxon>Arthropoda</taxon>
        <taxon>Chelicerata</taxon>
        <taxon>Arachnida</taxon>
        <taxon>Acari</taxon>
        <taxon>Parasitiformes</taxon>
        <taxon>Ixodida</taxon>
        <taxon>Ixodoidea</taxon>
        <taxon>Ixodidae</taxon>
        <taxon>Rhipicephalinae</taxon>
        <taxon>Rhipicephalus</taxon>
        <taxon>Boophilus</taxon>
    </lineage>
</organism>
<keyword evidence="5 9" id="KW-0256">Endoplasmic reticulum</keyword>
<evidence type="ECO:0000256" key="6">
    <source>
        <dbReference type="ARBA" id="ARBA00022989"/>
    </source>
</evidence>
<dbReference type="AlphaFoldDB" id="A0A9J6CT92"/>
<dbReference type="InterPro" id="IPR009582">
    <property type="entry name" value="Spc2/SPCS2"/>
</dbReference>
<comment type="function">
    <text evidence="8 9">Component of the signal peptidase complex (SPC) which catalyzes the cleavage of N-terminal signal sequences from nascent proteins as they are translocated into the lumen of the endoplasmic reticulum. Enhances the enzymatic activity of SPC and facilitates the interactions between different components of the translocation site.</text>
</comment>
<reference evidence="11" key="2">
    <citation type="submission" date="2021-09" db="EMBL/GenBank/DDBJ databases">
        <authorList>
            <person name="Jia N."/>
            <person name="Wang J."/>
            <person name="Shi W."/>
            <person name="Du L."/>
            <person name="Sun Y."/>
            <person name="Zhan W."/>
            <person name="Jiang J."/>
            <person name="Wang Q."/>
            <person name="Zhang B."/>
            <person name="Ji P."/>
            <person name="Sakyi L.B."/>
            <person name="Cui X."/>
            <person name="Yuan T."/>
            <person name="Jiang B."/>
            <person name="Yang W."/>
            <person name="Lam T.T.-Y."/>
            <person name="Chang Q."/>
            <person name="Ding S."/>
            <person name="Wang X."/>
            <person name="Zhu J."/>
            <person name="Ruan X."/>
            <person name="Zhao L."/>
            <person name="Wei J."/>
            <person name="Que T."/>
            <person name="Du C."/>
            <person name="Cheng J."/>
            <person name="Dai P."/>
            <person name="Han X."/>
            <person name="Huang E."/>
            <person name="Gao Y."/>
            <person name="Liu J."/>
            <person name="Shao H."/>
            <person name="Ye R."/>
            <person name="Li L."/>
            <person name="Wei W."/>
            <person name="Wang X."/>
            <person name="Wang C."/>
            <person name="Huo Q."/>
            <person name="Li W."/>
            <person name="Guo W."/>
            <person name="Chen H."/>
            <person name="Chen S."/>
            <person name="Zhou L."/>
            <person name="Zhou L."/>
            <person name="Ni X."/>
            <person name="Tian J."/>
            <person name="Zhou Y."/>
            <person name="Sheng Y."/>
            <person name="Liu T."/>
            <person name="Pan Y."/>
            <person name="Xia L."/>
            <person name="Li J."/>
            <person name="Zhao F."/>
            <person name="Cao W."/>
        </authorList>
    </citation>
    <scope>NUCLEOTIDE SEQUENCE</scope>
    <source>
        <strain evidence="11">Rmic-2018</strain>
        <tissue evidence="11">Larvae</tissue>
    </source>
</reference>
<feature type="transmembrane region" description="Helical" evidence="9">
    <location>
        <begin position="175"/>
        <end position="196"/>
    </location>
</feature>
<protein>
    <recommendedName>
        <fullName evidence="3 9">Signal peptidase complex subunit 2</fullName>
    </recommendedName>
</protein>
<keyword evidence="7 9" id="KW-0472">Membrane</keyword>
<evidence type="ECO:0000256" key="1">
    <source>
        <dbReference type="ARBA" id="ARBA00004477"/>
    </source>
</evidence>
<feature type="compositionally biased region" description="Basic residues" evidence="10">
    <location>
        <begin position="63"/>
        <end position="81"/>
    </location>
</feature>
<dbReference type="GO" id="GO:0008233">
    <property type="term" value="F:peptidase activity"/>
    <property type="evidence" value="ECO:0007669"/>
    <property type="project" value="UniProtKB-UniRule"/>
</dbReference>
<evidence type="ECO:0000256" key="4">
    <source>
        <dbReference type="ARBA" id="ARBA00022692"/>
    </source>
</evidence>
<evidence type="ECO:0000256" key="3">
    <source>
        <dbReference type="ARBA" id="ARBA00017057"/>
    </source>
</evidence>
<evidence type="ECO:0000313" key="12">
    <source>
        <dbReference type="Proteomes" id="UP000821866"/>
    </source>
</evidence>
<evidence type="ECO:0000256" key="7">
    <source>
        <dbReference type="ARBA" id="ARBA00023136"/>
    </source>
</evidence>
<reference evidence="11" key="1">
    <citation type="journal article" date="2020" name="Cell">
        <title>Large-Scale Comparative Analyses of Tick Genomes Elucidate Their Genetic Diversity and Vector Capacities.</title>
        <authorList>
            <consortium name="Tick Genome and Microbiome Consortium (TIGMIC)"/>
            <person name="Jia N."/>
            <person name="Wang J."/>
            <person name="Shi W."/>
            <person name="Du L."/>
            <person name="Sun Y."/>
            <person name="Zhan W."/>
            <person name="Jiang J.F."/>
            <person name="Wang Q."/>
            <person name="Zhang B."/>
            <person name="Ji P."/>
            <person name="Bell-Sakyi L."/>
            <person name="Cui X.M."/>
            <person name="Yuan T.T."/>
            <person name="Jiang B.G."/>
            <person name="Yang W.F."/>
            <person name="Lam T.T."/>
            <person name="Chang Q.C."/>
            <person name="Ding S.J."/>
            <person name="Wang X.J."/>
            <person name="Zhu J.G."/>
            <person name="Ruan X.D."/>
            <person name="Zhao L."/>
            <person name="Wei J.T."/>
            <person name="Ye R.Z."/>
            <person name="Que T.C."/>
            <person name="Du C.H."/>
            <person name="Zhou Y.H."/>
            <person name="Cheng J.X."/>
            <person name="Dai P.F."/>
            <person name="Guo W.B."/>
            <person name="Han X.H."/>
            <person name="Huang E.J."/>
            <person name="Li L.F."/>
            <person name="Wei W."/>
            <person name="Gao Y.C."/>
            <person name="Liu J.Z."/>
            <person name="Shao H.Z."/>
            <person name="Wang X."/>
            <person name="Wang C.C."/>
            <person name="Yang T.C."/>
            <person name="Huo Q.B."/>
            <person name="Li W."/>
            <person name="Chen H.Y."/>
            <person name="Chen S.E."/>
            <person name="Zhou L.G."/>
            <person name="Ni X.B."/>
            <person name="Tian J.H."/>
            <person name="Sheng Y."/>
            <person name="Liu T."/>
            <person name="Pan Y.S."/>
            <person name="Xia L.Y."/>
            <person name="Li J."/>
            <person name="Zhao F."/>
            <person name="Cao W.C."/>
        </authorList>
    </citation>
    <scope>NUCLEOTIDE SEQUENCE</scope>
    <source>
        <strain evidence="11">Rmic-2018</strain>
    </source>
</reference>
<dbReference type="GO" id="GO:0006465">
    <property type="term" value="P:signal peptide processing"/>
    <property type="evidence" value="ECO:0007669"/>
    <property type="project" value="UniProtKB-UniRule"/>
</dbReference>
<gene>
    <name evidence="11" type="ORF">HPB51_029793</name>
</gene>
<comment type="subcellular location">
    <subcellularLocation>
        <location evidence="1 9">Endoplasmic reticulum membrane</location>
        <topology evidence="1 9">Multi-pass membrane protein</topology>
    </subcellularLocation>
</comment>
<evidence type="ECO:0000256" key="8">
    <source>
        <dbReference type="ARBA" id="ARBA00045608"/>
    </source>
</evidence>
<evidence type="ECO:0000256" key="10">
    <source>
        <dbReference type="SAM" id="MobiDB-lite"/>
    </source>
</evidence>
<dbReference type="GO" id="GO:0005787">
    <property type="term" value="C:signal peptidase complex"/>
    <property type="evidence" value="ECO:0007669"/>
    <property type="project" value="UniProtKB-UniRule"/>
</dbReference>
<name>A0A9J6CT92_RHIMP</name>
<evidence type="ECO:0000256" key="2">
    <source>
        <dbReference type="ARBA" id="ARBA00007324"/>
    </source>
</evidence>
<sequence length="288" mass="32559">MTNVLQVKQKRPDPKSRDFLAPPGPECSGLCDLPGAENFPEDSPTKLFYKDKDLSSQEEITQLKKKASLSRPTTRQKRHHSGLTTMASKRAQDTGDTSSVEKEAEKPVRIDKWDGSAVRNALDDAVKKVLTEKYGYVENHRLTDGRLAICSIAVGAAMFALLWDYLYPFPESRTVLIACVLSYFFLMGVLTLYTTFLEKGIFLVALQKDKTGFDPDSVWTVSSSLKRFDHIYHLQIHYKDGKTKKTREAKLEKSIASWFDENGTLVGDLFDPEVCKLHNSLLSEKKEK</sequence>
<dbReference type="PANTHER" id="PTHR13085">
    <property type="entry name" value="MICROSOMAL SIGNAL PEPTIDASE 25 KDA SUBUNIT"/>
    <property type="match status" value="1"/>
</dbReference>
<comment type="similarity">
    <text evidence="2 9">Belongs to the SPCS2 family.</text>
</comment>
<dbReference type="PANTHER" id="PTHR13085:SF0">
    <property type="entry name" value="SIGNAL PEPTIDASE COMPLEX SUBUNIT 2"/>
    <property type="match status" value="1"/>
</dbReference>
<feature type="transmembrane region" description="Helical" evidence="9">
    <location>
        <begin position="145"/>
        <end position="163"/>
    </location>
</feature>
<dbReference type="Proteomes" id="UP000821866">
    <property type="component" value="Unassembled WGS sequence"/>
</dbReference>
<dbReference type="Pfam" id="PF06703">
    <property type="entry name" value="SPC25"/>
    <property type="match status" value="1"/>
</dbReference>
<dbReference type="GO" id="GO:0045047">
    <property type="term" value="P:protein targeting to ER"/>
    <property type="evidence" value="ECO:0007669"/>
    <property type="project" value="TreeGrafter"/>
</dbReference>
<comment type="caution">
    <text evidence="11">The sequence shown here is derived from an EMBL/GenBank/DDBJ whole genome shotgun (WGS) entry which is preliminary data.</text>
</comment>
<accession>A0A9J6CT92</accession>
<evidence type="ECO:0000313" key="11">
    <source>
        <dbReference type="EMBL" id="KAH7931625.1"/>
    </source>
</evidence>
<dbReference type="EMBL" id="JABSTU010006887">
    <property type="protein sequence ID" value="KAH7931625.1"/>
    <property type="molecule type" value="Genomic_DNA"/>
</dbReference>
<dbReference type="VEuPathDB" id="VectorBase:LOC119187901"/>
<evidence type="ECO:0000256" key="9">
    <source>
        <dbReference type="RuleBase" id="RU368033"/>
    </source>
</evidence>
<keyword evidence="12" id="KW-1185">Reference proteome</keyword>
<feature type="region of interest" description="Disordered" evidence="10">
    <location>
        <begin position="1"/>
        <end position="106"/>
    </location>
</feature>
<proteinExistence type="inferred from homology"/>
<keyword evidence="6 9" id="KW-1133">Transmembrane helix</keyword>
<evidence type="ECO:0000256" key="5">
    <source>
        <dbReference type="ARBA" id="ARBA00022824"/>
    </source>
</evidence>
<keyword evidence="4 9" id="KW-0812">Transmembrane</keyword>